<evidence type="ECO:0000313" key="2">
    <source>
        <dbReference type="Proteomes" id="UP000559626"/>
    </source>
</evidence>
<comment type="caution">
    <text evidence="1">The sequence shown here is derived from an EMBL/GenBank/DDBJ whole genome shotgun (WGS) entry which is preliminary data.</text>
</comment>
<proteinExistence type="predicted"/>
<gene>
    <name evidence="1" type="ORF">HHL22_17350</name>
</gene>
<evidence type="ECO:0000313" key="1">
    <source>
        <dbReference type="EMBL" id="NML66975.1"/>
    </source>
</evidence>
<reference evidence="1 2" key="1">
    <citation type="submission" date="2020-04" db="EMBL/GenBank/DDBJ databases">
        <title>Hymenobacter polaris sp. nov., isolated from Arctic soil.</title>
        <authorList>
            <person name="Dahal R.H."/>
        </authorList>
    </citation>
    <scope>NUCLEOTIDE SEQUENCE [LARGE SCALE GENOMIC DNA]</scope>
    <source>
        <strain evidence="1 2">RP-2-7</strain>
    </source>
</reference>
<sequence length="238" mass="26323">MTYRYAAALLLLGTLGACRKQPDEQPAPEYADWYTINAPEARAIEAVTGDIDGTLIITTRYDIYRTTDRGKTWAVNHPSNLGIFGFVTHNDTLFTLTGGRGSVVDSTTAYSVNPTHYSADQGRTWQRYHFKQSTIAFADVRVPRNRVRTPSGTNYRIATESVPFSPGSSTAYLYFTGIQPDRGPLLPLPQEHQLNSIYLDSKARLYVAASAPLCGRGKDFAFCGEQNGVLYVSKKPLP</sequence>
<dbReference type="RefSeq" id="WP_169532672.1">
    <property type="nucleotide sequence ID" value="NZ_JABBGH010000003.1"/>
</dbReference>
<organism evidence="1 2">
    <name type="scientific">Hymenobacter polaris</name>
    <dbReference type="NCBI Taxonomy" id="2682546"/>
    <lineage>
        <taxon>Bacteria</taxon>
        <taxon>Pseudomonadati</taxon>
        <taxon>Bacteroidota</taxon>
        <taxon>Cytophagia</taxon>
        <taxon>Cytophagales</taxon>
        <taxon>Hymenobacteraceae</taxon>
        <taxon>Hymenobacter</taxon>
    </lineage>
</organism>
<evidence type="ECO:0008006" key="3">
    <source>
        <dbReference type="Google" id="ProtNLM"/>
    </source>
</evidence>
<dbReference type="PROSITE" id="PS51257">
    <property type="entry name" value="PROKAR_LIPOPROTEIN"/>
    <property type="match status" value="1"/>
</dbReference>
<dbReference type="AlphaFoldDB" id="A0A7Y0FNX3"/>
<dbReference type="SUPFAM" id="SSF110296">
    <property type="entry name" value="Oligoxyloglucan reducing end-specific cellobiohydrolase"/>
    <property type="match status" value="1"/>
</dbReference>
<keyword evidence="2" id="KW-1185">Reference proteome</keyword>
<protein>
    <recommendedName>
        <fullName evidence="3">Exo-alpha-sialidase</fullName>
    </recommendedName>
</protein>
<name>A0A7Y0FNX3_9BACT</name>
<dbReference type="EMBL" id="JABBGH010000003">
    <property type="protein sequence ID" value="NML66975.1"/>
    <property type="molecule type" value="Genomic_DNA"/>
</dbReference>
<dbReference type="Proteomes" id="UP000559626">
    <property type="component" value="Unassembled WGS sequence"/>
</dbReference>
<accession>A0A7Y0FNX3</accession>